<feature type="region of interest" description="Disordered" evidence="1">
    <location>
        <begin position="20"/>
        <end position="58"/>
    </location>
</feature>
<dbReference type="VEuPathDB" id="FungiDB:MAPG_10336"/>
<evidence type="ECO:0000313" key="2">
    <source>
        <dbReference type="EMBL" id="KLU90482.1"/>
    </source>
</evidence>
<feature type="non-terminal residue" evidence="2">
    <location>
        <position position="1"/>
    </location>
</feature>
<organism evidence="2">
    <name type="scientific">Magnaporthiopsis poae (strain ATCC 64411 / 73-15)</name>
    <name type="common">Kentucky bluegrass fungus</name>
    <name type="synonym">Magnaporthe poae</name>
    <dbReference type="NCBI Taxonomy" id="644358"/>
    <lineage>
        <taxon>Eukaryota</taxon>
        <taxon>Fungi</taxon>
        <taxon>Dikarya</taxon>
        <taxon>Ascomycota</taxon>
        <taxon>Pezizomycotina</taxon>
        <taxon>Sordariomycetes</taxon>
        <taxon>Sordariomycetidae</taxon>
        <taxon>Magnaporthales</taxon>
        <taxon>Magnaporthaceae</taxon>
        <taxon>Magnaporthiopsis</taxon>
    </lineage>
</organism>
<gene>
    <name evidence="2" type="ORF">MAPG_10336</name>
</gene>
<reference evidence="2" key="1">
    <citation type="submission" date="2010-05" db="EMBL/GenBank/DDBJ databases">
        <title>The Genome Sequence of Magnaporthe poae strain ATCC 64411.</title>
        <authorList>
            <consortium name="The Broad Institute Genome Sequencing Platform"/>
            <consortium name="Broad Institute Genome Sequencing Center for Infectious Disease"/>
            <person name="Ma L.-J."/>
            <person name="Dead R."/>
            <person name="Young S."/>
            <person name="Zeng Q."/>
            <person name="Koehrsen M."/>
            <person name="Alvarado L."/>
            <person name="Berlin A."/>
            <person name="Chapman S.B."/>
            <person name="Chen Z."/>
            <person name="Freedman E."/>
            <person name="Gellesch M."/>
            <person name="Goldberg J."/>
            <person name="Griggs A."/>
            <person name="Gujja S."/>
            <person name="Heilman E.R."/>
            <person name="Heiman D."/>
            <person name="Hepburn T."/>
            <person name="Howarth C."/>
            <person name="Jen D."/>
            <person name="Larson L."/>
            <person name="Mehta T."/>
            <person name="Neiman D."/>
            <person name="Pearson M."/>
            <person name="Roberts A."/>
            <person name="Saif S."/>
            <person name="Shea T."/>
            <person name="Shenoy N."/>
            <person name="Sisk P."/>
            <person name="Stolte C."/>
            <person name="Sykes S."/>
            <person name="Walk T."/>
            <person name="White J."/>
            <person name="Yandava C."/>
            <person name="Haas B."/>
            <person name="Nusbaum C."/>
            <person name="Birren B."/>
        </authorList>
    </citation>
    <scope>NUCLEOTIDE SEQUENCE</scope>
    <source>
        <strain evidence="2">ATCC 64411</strain>
    </source>
</reference>
<dbReference type="OrthoDB" id="10662453at2759"/>
<protein>
    <submittedName>
        <fullName evidence="2">Uncharacterized protein</fullName>
    </submittedName>
</protein>
<sequence length="109" mass="12103">TRMRHHFCIASCHKPRRFINFPTRDDEEPPAAGASRRSRAAAKGMGKGKGKAKARASEAATGKRHLVFGDSFRGDMHLLLHTWVANYRDVGSKELVVSVHGVCREDYGL</sequence>
<reference evidence="2" key="2">
    <citation type="submission" date="2011-03" db="EMBL/GenBank/DDBJ databases">
        <title>Annotation of Magnaporthe poae ATCC 64411.</title>
        <authorList>
            <person name="Ma L.-J."/>
            <person name="Dead R."/>
            <person name="Young S.K."/>
            <person name="Zeng Q."/>
            <person name="Gargeya S."/>
            <person name="Fitzgerald M."/>
            <person name="Haas B."/>
            <person name="Abouelleil A."/>
            <person name="Alvarado L."/>
            <person name="Arachchi H.M."/>
            <person name="Berlin A."/>
            <person name="Brown A."/>
            <person name="Chapman S.B."/>
            <person name="Chen Z."/>
            <person name="Dunbar C."/>
            <person name="Freedman E."/>
            <person name="Gearin G."/>
            <person name="Gellesch M."/>
            <person name="Goldberg J."/>
            <person name="Griggs A."/>
            <person name="Gujja S."/>
            <person name="Heiman D."/>
            <person name="Howarth C."/>
            <person name="Larson L."/>
            <person name="Lui A."/>
            <person name="MacDonald P.J.P."/>
            <person name="Mehta T."/>
            <person name="Montmayeur A."/>
            <person name="Murphy C."/>
            <person name="Neiman D."/>
            <person name="Pearson M."/>
            <person name="Priest M."/>
            <person name="Roberts A."/>
            <person name="Saif S."/>
            <person name="Shea T."/>
            <person name="Shenoy N."/>
            <person name="Sisk P."/>
            <person name="Stolte C."/>
            <person name="Sykes S."/>
            <person name="Yandava C."/>
            <person name="Wortman J."/>
            <person name="Nusbaum C."/>
            <person name="Birren B."/>
        </authorList>
    </citation>
    <scope>NUCLEOTIDE SEQUENCE</scope>
    <source>
        <strain evidence="2">ATCC 64411</strain>
    </source>
</reference>
<dbReference type="EMBL" id="GL876975">
    <property type="protein sequence ID" value="KLU90482.1"/>
    <property type="molecule type" value="Genomic_DNA"/>
</dbReference>
<name>A0A0H2U3M8_MAGP6</name>
<accession>A0A0H2U3M8</accession>
<proteinExistence type="predicted"/>
<evidence type="ECO:0000256" key="1">
    <source>
        <dbReference type="SAM" id="MobiDB-lite"/>
    </source>
</evidence>
<dbReference type="AlphaFoldDB" id="A0A0H2U3M8"/>
<feature type="compositionally biased region" description="Basic residues" evidence="1">
    <location>
        <begin position="36"/>
        <end position="54"/>
    </location>
</feature>